<evidence type="ECO:0000256" key="1">
    <source>
        <dbReference type="ARBA" id="ARBA00004613"/>
    </source>
</evidence>
<dbReference type="PANTHER" id="PTHR31736:SF12">
    <property type="entry name" value="EXO-POLYGALACTURONASE, PUTATIVE-RELATED"/>
    <property type="match status" value="1"/>
</dbReference>
<comment type="function">
    <text evidence="12">Specific in hydrolyzing the terminal glycosidic bond of polygalacturonic acid and oligogalacturonates.</text>
</comment>
<name>A0A238FCY9_9BASI</name>
<keyword evidence="8" id="KW-0119">Carbohydrate metabolism</keyword>
<dbReference type="InterPro" id="IPR012334">
    <property type="entry name" value="Pectin_lyas_fold"/>
</dbReference>
<dbReference type="GO" id="GO:0000272">
    <property type="term" value="P:polysaccharide catabolic process"/>
    <property type="evidence" value="ECO:0007669"/>
    <property type="project" value="UniProtKB-KW"/>
</dbReference>
<evidence type="ECO:0000313" key="18">
    <source>
        <dbReference type="Proteomes" id="UP000198372"/>
    </source>
</evidence>
<dbReference type="AlphaFoldDB" id="A0A238FCY9"/>
<organism evidence="17 18">
    <name type="scientific">Microbotryum intermedium</name>
    <dbReference type="NCBI Taxonomy" id="269621"/>
    <lineage>
        <taxon>Eukaryota</taxon>
        <taxon>Fungi</taxon>
        <taxon>Dikarya</taxon>
        <taxon>Basidiomycota</taxon>
        <taxon>Pucciniomycotina</taxon>
        <taxon>Microbotryomycetes</taxon>
        <taxon>Microbotryales</taxon>
        <taxon>Microbotryaceae</taxon>
        <taxon>Microbotryum</taxon>
    </lineage>
</organism>
<evidence type="ECO:0000256" key="5">
    <source>
        <dbReference type="ARBA" id="ARBA00022801"/>
    </source>
</evidence>
<keyword evidence="7" id="KW-0325">Glycoprotein</keyword>
<feature type="chain" id="PRO_5012444030" description="galacturonan 1,4-alpha-galacturonidase" evidence="16">
    <location>
        <begin position="21"/>
        <end position="433"/>
    </location>
</feature>
<dbReference type="GO" id="GO:0047911">
    <property type="term" value="F:galacturan 1,4-alpha-galacturonidase activity"/>
    <property type="evidence" value="ECO:0007669"/>
    <property type="project" value="UniProtKB-EC"/>
</dbReference>
<keyword evidence="5 15" id="KW-0378">Hydrolase</keyword>
<sequence>MKGFLSSLLLGALFAATAQAAPAVDKEHQQQLLFFQGTFQIKTLLVTPHLSNVEIFLSGVFNYTLSFSYWSTPTLNPARPGSYNLVYQNATTFFLLSGDNVWFHGDTSFSNAGFYGNGQVSAAADHYSGESFATNPSGPMPLNLVQPWWDQFVINKAAGNSTTGPLFARPIMLAIGNSTNMVVENLNLLQGPFWNIFLGDSHNVTIQNININAVSASKYFIYNTDGIDVYRSSSVKLFNWNVNNGDDCVSLKPNSTEVEIGNMVCNGSHDISVGSLGQYRGQTDIVKNVYIHNISMSNAQAGARIKVWPNSPYADPASGGGLGYVKNITFENFVYNNVDDPLIITSCYNYQAPFCAANPSLITISDVNYVNVTGTSSGKINNVVGVLDCSNWCRSISAKGTDLRLPNISKFAGVTPVYNCTHVRNESPVSVVN</sequence>
<dbReference type="Pfam" id="PF00295">
    <property type="entry name" value="Glyco_hydro_28"/>
    <property type="match status" value="1"/>
</dbReference>
<dbReference type="EMBL" id="FMSP01000005">
    <property type="protein sequence ID" value="SCV69744.1"/>
    <property type="molecule type" value="Genomic_DNA"/>
</dbReference>
<keyword evidence="18" id="KW-1185">Reference proteome</keyword>
<dbReference type="GO" id="GO:0071555">
    <property type="term" value="P:cell wall organization"/>
    <property type="evidence" value="ECO:0007669"/>
    <property type="project" value="UniProtKB-KW"/>
</dbReference>
<keyword evidence="4 16" id="KW-0732">Signal</keyword>
<feature type="signal peptide" evidence="16">
    <location>
        <begin position="1"/>
        <end position="20"/>
    </location>
</feature>
<keyword evidence="3" id="KW-0964">Secreted</keyword>
<dbReference type="GO" id="GO:0005576">
    <property type="term" value="C:extracellular region"/>
    <property type="evidence" value="ECO:0007669"/>
    <property type="project" value="UniProtKB-SubCell"/>
</dbReference>
<evidence type="ECO:0000256" key="11">
    <source>
        <dbReference type="ARBA" id="ARBA00023326"/>
    </source>
</evidence>
<evidence type="ECO:0000256" key="13">
    <source>
        <dbReference type="ARBA" id="ARBA00038933"/>
    </source>
</evidence>
<comment type="similarity">
    <text evidence="2 15">Belongs to the glycosyl hydrolase 28 family.</text>
</comment>
<dbReference type="EC" id="3.2.1.67" evidence="13"/>
<dbReference type="PANTHER" id="PTHR31736">
    <property type="match status" value="1"/>
</dbReference>
<proteinExistence type="inferred from homology"/>
<keyword evidence="9 15" id="KW-0326">Glycosidase</keyword>
<dbReference type="Gene3D" id="2.160.20.10">
    <property type="entry name" value="Single-stranded right-handed beta-helix, Pectin lyase-like"/>
    <property type="match status" value="1"/>
</dbReference>
<evidence type="ECO:0000256" key="2">
    <source>
        <dbReference type="ARBA" id="ARBA00008834"/>
    </source>
</evidence>
<evidence type="ECO:0000256" key="4">
    <source>
        <dbReference type="ARBA" id="ARBA00022729"/>
    </source>
</evidence>
<comment type="subcellular location">
    <subcellularLocation>
        <location evidence="1">Secreted</location>
    </subcellularLocation>
</comment>
<protein>
    <recommendedName>
        <fullName evidence="13">galacturonan 1,4-alpha-galacturonidase</fullName>
        <ecNumber evidence="13">3.2.1.67</ecNumber>
    </recommendedName>
</protein>
<keyword evidence="11" id="KW-0624">Polysaccharide degradation</keyword>
<evidence type="ECO:0000256" key="3">
    <source>
        <dbReference type="ARBA" id="ARBA00022525"/>
    </source>
</evidence>
<evidence type="ECO:0000256" key="10">
    <source>
        <dbReference type="ARBA" id="ARBA00023316"/>
    </source>
</evidence>
<dbReference type="InterPro" id="IPR000743">
    <property type="entry name" value="Glyco_hydro_28"/>
</dbReference>
<dbReference type="STRING" id="269621.A0A238FCY9"/>
<reference evidence="18" key="1">
    <citation type="submission" date="2016-09" db="EMBL/GenBank/DDBJ databases">
        <authorList>
            <person name="Jeantristanb JTB J.-T."/>
            <person name="Ricardo R."/>
        </authorList>
    </citation>
    <scope>NUCLEOTIDE SEQUENCE [LARGE SCALE GENOMIC DNA]</scope>
</reference>
<evidence type="ECO:0000256" key="7">
    <source>
        <dbReference type="ARBA" id="ARBA00023180"/>
    </source>
</evidence>
<evidence type="ECO:0000256" key="6">
    <source>
        <dbReference type="ARBA" id="ARBA00023157"/>
    </source>
</evidence>
<keyword evidence="6" id="KW-1015">Disulfide bond</keyword>
<dbReference type="SUPFAM" id="SSF51126">
    <property type="entry name" value="Pectin lyase-like"/>
    <property type="match status" value="1"/>
</dbReference>
<evidence type="ECO:0000256" key="9">
    <source>
        <dbReference type="ARBA" id="ARBA00023295"/>
    </source>
</evidence>
<evidence type="ECO:0000256" key="12">
    <source>
        <dbReference type="ARBA" id="ARBA00037312"/>
    </source>
</evidence>
<accession>A0A238FCY9</accession>
<evidence type="ECO:0000256" key="15">
    <source>
        <dbReference type="RuleBase" id="RU361169"/>
    </source>
</evidence>
<dbReference type="GO" id="GO:0004650">
    <property type="term" value="F:polygalacturonase activity"/>
    <property type="evidence" value="ECO:0007669"/>
    <property type="project" value="InterPro"/>
</dbReference>
<keyword evidence="10" id="KW-0961">Cell wall biogenesis/degradation</keyword>
<dbReference type="Proteomes" id="UP000198372">
    <property type="component" value="Unassembled WGS sequence"/>
</dbReference>
<dbReference type="InterPro" id="IPR011050">
    <property type="entry name" value="Pectin_lyase_fold/virulence"/>
</dbReference>
<evidence type="ECO:0000256" key="16">
    <source>
        <dbReference type="SAM" id="SignalP"/>
    </source>
</evidence>
<dbReference type="OrthoDB" id="187139at2759"/>
<evidence type="ECO:0000256" key="14">
    <source>
        <dbReference type="ARBA" id="ARBA00048766"/>
    </source>
</evidence>
<evidence type="ECO:0000313" key="17">
    <source>
        <dbReference type="EMBL" id="SCV69744.1"/>
    </source>
</evidence>
<evidence type="ECO:0000256" key="8">
    <source>
        <dbReference type="ARBA" id="ARBA00023277"/>
    </source>
</evidence>
<comment type="catalytic activity">
    <reaction evidence="14">
        <text>[(1-&gt;4)-alpha-D-galacturonosyl](n) + H2O = alpha-D-galacturonate + [(1-&gt;4)-alpha-D-galacturonosyl](n-1)</text>
        <dbReference type="Rhea" id="RHEA:14117"/>
        <dbReference type="Rhea" id="RHEA-COMP:14570"/>
        <dbReference type="Rhea" id="RHEA-COMP:14572"/>
        <dbReference type="ChEBI" id="CHEBI:15377"/>
        <dbReference type="ChEBI" id="CHEBI:58658"/>
        <dbReference type="ChEBI" id="CHEBI:140523"/>
        <dbReference type="EC" id="3.2.1.67"/>
    </reaction>
</comment>
<gene>
    <name evidence="17" type="ORF">BQ2448_1138</name>
</gene>